<keyword evidence="1" id="KW-0812">Transmembrane</keyword>
<name>A0A7C8LDB4_9FIRM</name>
<reference evidence="3 4" key="1">
    <citation type="submission" date="2019-12" db="EMBL/GenBank/DDBJ databases">
        <title>Defluviitalea raffinosedens, isolated from a biogas fermenter, genome sequencing and characterization.</title>
        <authorList>
            <person name="Rettenmaier R."/>
            <person name="Schneider M."/>
            <person name="Neuhaus K."/>
            <person name="Liebl W."/>
            <person name="Zverlov V."/>
        </authorList>
    </citation>
    <scope>NUCLEOTIDE SEQUENCE [LARGE SCALE GENOMIC DNA]</scope>
    <source>
        <strain evidence="3 4">249c-K6</strain>
    </source>
</reference>
<gene>
    <name evidence="3" type="ORF">GND95_12010</name>
</gene>
<keyword evidence="1" id="KW-1133">Transmembrane helix</keyword>
<feature type="transmembrane region" description="Helical" evidence="1">
    <location>
        <begin position="249"/>
        <end position="271"/>
    </location>
</feature>
<evidence type="ECO:0000259" key="2">
    <source>
        <dbReference type="Pfam" id="PF02517"/>
    </source>
</evidence>
<feature type="transmembrane region" description="Helical" evidence="1">
    <location>
        <begin position="177"/>
        <end position="195"/>
    </location>
</feature>
<keyword evidence="1" id="KW-0472">Membrane</keyword>
<proteinExistence type="predicted"/>
<dbReference type="PANTHER" id="PTHR39430:SF1">
    <property type="entry name" value="PROTEASE"/>
    <property type="match status" value="1"/>
</dbReference>
<keyword evidence="3" id="KW-0378">Hydrolase</keyword>
<feature type="transmembrane region" description="Helical" evidence="1">
    <location>
        <begin position="122"/>
        <end position="142"/>
    </location>
</feature>
<dbReference type="Pfam" id="PF02517">
    <property type="entry name" value="Rce1-like"/>
    <property type="match status" value="1"/>
</dbReference>
<dbReference type="OrthoDB" id="9782250at2"/>
<feature type="transmembrane region" description="Helical" evidence="1">
    <location>
        <begin position="7"/>
        <end position="27"/>
    </location>
</feature>
<evidence type="ECO:0000256" key="1">
    <source>
        <dbReference type="SAM" id="Phobius"/>
    </source>
</evidence>
<dbReference type="GO" id="GO:0006508">
    <property type="term" value="P:proteolysis"/>
    <property type="evidence" value="ECO:0007669"/>
    <property type="project" value="UniProtKB-KW"/>
</dbReference>
<dbReference type="InterPro" id="IPR003675">
    <property type="entry name" value="Rce1/LyrA-like_dom"/>
</dbReference>
<feature type="transmembrane region" description="Helical" evidence="1">
    <location>
        <begin position="202"/>
        <end position="224"/>
    </location>
</feature>
<dbReference type="RefSeq" id="WP_158741393.1">
    <property type="nucleotide sequence ID" value="NZ_WSLF01000013.1"/>
</dbReference>
<feature type="transmembrane region" description="Helical" evidence="1">
    <location>
        <begin position="154"/>
        <end position="171"/>
    </location>
</feature>
<keyword evidence="4" id="KW-1185">Reference proteome</keyword>
<feature type="transmembrane region" description="Helical" evidence="1">
    <location>
        <begin position="39"/>
        <end position="57"/>
    </location>
</feature>
<dbReference type="AlphaFoldDB" id="A0A7C8LDB4"/>
<feature type="domain" description="CAAX prenyl protease 2/Lysostaphin resistance protein A-like" evidence="2">
    <location>
        <begin position="123"/>
        <end position="215"/>
    </location>
</feature>
<dbReference type="GO" id="GO:0004175">
    <property type="term" value="F:endopeptidase activity"/>
    <property type="evidence" value="ECO:0007669"/>
    <property type="project" value="UniProtKB-ARBA"/>
</dbReference>
<keyword evidence="3" id="KW-0645">Protease</keyword>
<dbReference type="GO" id="GO:0080120">
    <property type="term" value="P:CAAX-box protein maturation"/>
    <property type="evidence" value="ECO:0007669"/>
    <property type="project" value="UniProtKB-ARBA"/>
</dbReference>
<dbReference type="EMBL" id="WSLF01000013">
    <property type="protein sequence ID" value="KAE9631245.1"/>
    <property type="molecule type" value="Genomic_DNA"/>
</dbReference>
<keyword evidence="3" id="KW-0482">Metalloprotease</keyword>
<protein>
    <submittedName>
        <fullName evidence="3">CPBP family intramembrane metalloprotease</fullName>
    </submittedName>
</protein>
<dbReference type="GO" id="GO:0008237">
    <property type="term" value="F:metallopeptidase activity"/>
    <property type="evidence" value="ECO:0007669"/>
    <property type="project" value="UniProtKB-KW"/>
</dbReference>
<evidence type="ECO:0000313" key="4">
    <source>
        <dbReference type="Proteomes" id="UP000483018"/>
    </source>
</evidence>
<evidence type="ECO:0000313" key="3">
    <source>
        <dbReference type="EMBL" id="KAE9631245.1"/>
    </source>
</evidence>
<comment type="caution">
    <text evidence="3">The sequence shown here is derived from an EMBL/GenBank/DDBJ whole genome shotgun (WGS) entry which is preliminary data.</text>
</comment>
<organism evidence="3 4">
    <name type="scientific">Defluviitalea raffinosedens</name>
    <dbReference type="NCBI Taxonomy" id="1450156"/>
    <lineage>
        <taxon>Bacteria</taxon>
        <taxon>Bacillati</taxon>
        <taxon>Bacillota</taxon>
        <taxon>Clostridia</taxon>
        <taxon>Lachnospirales</taxon>
        <taxon>Defluviitaleaceae</taxon>
        <taxon>Defluviitalea</taxon>
    </lineage>
</organism>
<sequence>MKTKKMILSIVFSILILIISQILAVLIAEALLKVKVPEFACNIICGILYILFTYYLIKLLCKKYLNDELGNYYITKFKLESKWVVVAIFLPVIVTVCFFLFNGTFEQNAMDLNSKLSILSRGIFFTGLGAGITEEMVFRGIMLNVVEKKFNKKVAIIIPSLLFGIAHLIGIKFSLLNWALVIIAGTMAAIMLALITYESKSIWNSAIVHAVWNFVIIGGVISVGTELNHYSLYSYILESKSFALTGGEFGIEASIIAVSGYCLVSLLILLANRKKSKDRLYEI</sequence>
<feature type="transmembrane region" description="Helical" evidence="1">
    <location>
        <begin position="83"/>
        <end position="102"/>
    </location>
</feature>
<dbReference type="PANTHER" id="PTHR39430">
    <property type="entry name" value="MEMBRANE-ASSOCIATED PROTEASE-RELATED"/>
    <property type="match status" value="1"/>
</dbReference>
<dbReference type="Proteomes" id="UP000483018">
    <property type="component" value="Unassembled WGS sequence"/>
</dbReference>
<accession>A0A7C8LDB4</accession>